<dbReference type="InterPro" id="IPR006293">
    <property type="entry name" value="DNA_helicase_ATP-dep_RecQ_bac"/>
</dbReference>
<dbReference type="Gene3D" id="3.40.50.300">
    <property type="entry name" value="P-loop containing nucleotide triphosphate hydrolases"/>
    <property type="match status" value="2"/>
</dbReference>
<dbReference type="InterPro" id="IPR044876">
    <property type="entry name" value="HRDC_dom_sf"/>
</dbReference>
<dbReference type="EC" id="5.6.2.4" evidence="16"/>
<evidence type="ECO:0000256" key="14">
    <source>
        <dbReference type="ARBA" id="ARBA00023235"/>
    </source>
</evidence>
<evidence type="ECO:0000259" key="20">
    <source>
        <dbReference type="PROSITE" id="PS51194"/>
    </source>
</evidence>
<sequence length="812" mass="93820">MKSKELEFLEKYYGYKSFRKGQENIISNIIDGNDVLAIMPTGGGKSICYQIPALIFEGLTIVISPLISLMKDQVDALKDMGIDGEFINSSISSSEENQVIENIKSGQCKILYIAPERLESLNFLNVISECSISQIAIDEAHCISQWGHDFRTSYTKVSGFIKLLKKRPIITAFTATASEEVREDIIRLLNLNKPKIFITGFDRENLLINVIKSGDKKLYLHNYINNNKESSGVIYAATRKEVDKIHEELNHNGFSVTKYHAGLSENDRKQNQEDFIYDRSNIMVATNAFGMGIDKPNIRFVVHYNMPKNIEGYYQEIGRAGRDGEKSECILLFSPQDVQIQKYLIEQSIENIDRKNNQYKKLNEMTDFVYSNECYRKYILDYFGEIYDHNCNNCSNCLNEGELVDKTIDAQKVLSCIYRMKNKFGSGMLVDVLRGSKNKKVIQFNFNELSTYGIMKDYSNDELKNFINTLISHRYISVVNGTYPVLGLNQRSMNVLKSEEKVVFKEFKIEKKAREDNELYSILKEIRKEISVENGVPPYVIFGDATLKEMTVKYPVNKEQMLNISGVGEIKYKKYGEIFENEIKKFVKENNIEISNEIKEKEEVKMESVHLDINTNEELFNKLDEIRCEEAKKENTLPKMIISKNSLKEISGRYPINIDELKDISGIGPKKISLYGEKLVSIVSEYVLENNIEIKWVDRKRRKVIIDGENREDNEIAIDMLKEGRKLNEICDEIEVSISTILGYVTDYIKEFGESKFNLELEEFYNEEEENLISDVCEKIGYEKISAIKKQLPPYIKYETIRAVILKKYFLI</sequence>
<dbReference type="EMBL" id="JAVJAN010000016">
    <property type="protein sequence ID" value="MDR5587258.1"/>
    <property type="molecule type" value="Genomic_DNA"/>
</dbReference>
<evidence type="ECO:0000256" key="17">
    <source>
        <dbReference type="SAM" id="Coils"/>
    </source>
</evidence>
<dbReference type="InterPro" id="IPR029491">
    <property type="entry name" value="Helicase_HTH"/>
</dbReference>
<evidence type="ECO:0000313" key="21">
    <source>
        <dbReference type="EMBL" id="MDR5587258.1"/>
    </source>
</evidence>
<evidence type="ECO:0000256" key="2">
    <source>
        <dbReference type="ARBA" id="ARBA00001947"/>
    </source>
</evidence>
<dbReference type="SMART" id="SM00490">
    <property type="entry name" value="HELICc"/>
    <property type="match status" value="1"/>
</dbReference>
<dbReference type="InterPro" id="IPR004589">
    <property type="entry name" value="DNA_helicase_ATP-dep_RecQ"/>
</dbReference>
<dbReference type="CDD" id="cd17920">
    <property type="entry name" value="DEXHc_RecQ"/>
    <property type="match status" value="1"/>
</dbReference>
<keyword evidence="13" id="KW-0234">DNA repair</keyword>
<feature type="coiled-coil region" evidence="17">
    <location>
        <begin position="584"/>
        <end position="636"/>
    </location>
</feature>
<name>A0ABU1EGG8_9CLOT</name>
<keyword evidence="17" id="KW-0175">Coiled coil</keyword>
<evidence type="ECO:0000259" key="19">
    <source>
        <dbReference type="PROSITE" id="PS51192"/>
    </source>
</evidence>
<dbReference type="Gene3D" id="1.10.10.10">
    <property type="entry name" value="Winged helix-like DNA-binding domain superfamily/Winged helix DNA-binding domain"/>
    <property type="match status" value="1"/>
</dbReference>
<comment type="cofactor">
    <cofactor evidence="2">
        <name>Zn(2+)</name>
        <dbReference type="ChEBI" id="CHEBI:29105"/>
    </cofactor>
</comment>
<evidence type="ECO:0000313" key="22">
    <source>
        <dbReference type="Proteomes" id="UP001256646"/>
    </source>
</evidence>
<dbReference type="GO" id="GO:0016787">
    <property type="term" value="F:hydrolase activity"/>
    <property type="evidence" value="ECO:0007669"/>
    <property type="project" value="UniProtKB-KW"/>
</dbReference>
<evidence type="ECO:0000256" key="10">
    <source>
        <dbReference type="ARBA" id="ARBA00022840"/>
    </source>
</evidence>
<accession>A0ABU1EGG8</accession>
<keyword evidence="6" id="KW-0227">DNA damage</keyword>
<comment type="catalytic activity">
    <reaction evidence="15">
        <text>Couples ATP hydrolysis with the unwinding of duplex DNA by translocating in the 3'-5' direction.</text>
        <dbReference type="EC" id="5.6.2.4"/>
    </reaction>
</comment>
<feature type="domain" description="Helicase C-terminal" evidence="20">
    <location>
        <begin position="219"/>
        <end position="363"/>
    </location>
</feature>
<dbReference type="PANTHER" id="PTHR13710:SF105">
    <property type="entry name" value="ATP-DEPENDENT DNA HELICASE Q1"/>
    <property type="match status" value="1"/>
</dbReference>
<dbReference type="Proteomes" id="UP001256646">
    <property type="component" value="Unassembled WGS sequence"/>
</dbReference>
<dbReference type="Pfam" id="PF16124">
    <property type="entry name" value="RecQ_Zn_bind"/>
    <property type="match status" value="1"/>
</dbReference>
<feature type="domain" description="Helicase ATP-binding" evidence="19">
    <location>
        <begin position="26"/>
        <end position="195"/>
    </location>
</feature>
<proteinExistence type="inferred from homology"/>
<dbReference type="SMART" id="SM00956">
    <property type="entry name" value="RQC"/>
    <property type="match status" value="1"/>
</dbReference>
<dbReference type="InterPro" id="IPR014001">
    <property type="entry name" value="Helicase_ATP-bd"/>
</dbReference>
<dbReference type="SUPFAM" id="SSF46785">
    <property type="entry name" value="Winged helix' DNA-binding domain"/>
    <property type="match status" value="1"/>
</dbReference>
<keyword evidence="10" id="KW-0067">ATP-binding</keyword>
<evidence type="ECO:0000256" key="12">
    <source>
        <dbReference type="ARBA" id="ARBA00023172"/>
    </source>
</evidence>
<dbReference type="Pfam" id="PF00570">
    <property type="entry name" value="HRDC"/>
    <property type="match status" value="2"/>
</dbReference>
<dbReference type="SMART" id="SM00341">
    <property type="entry name" value="HRDC"/>
    <property type="match status" value="2"/>
</dbReference>
<keyword evidence="7 21" id="KW-0378">Hydrolase</keyword>
<evidence type="ECO:0000256" key="15">
    <source>
        <dbReference type="ARBA" id="ARBA00034617"/>
    </source>
</evidence>
<dbReference type="Pfam" id="PF09382">
    <property type="entry name" value="RQC"/>
    <property type="match status" value="1"/>
</dbReference>
<dbReference type="PROSITE" id="PS51192">
    <property type="entry name" value="HELICASE_ATP_BIND_1"/>
    <property type="match status" value="1"/>
</dbReference>
<keyword evidence="5" id="KW-0547">Nucleotide-binding</keyword>
<keyword evidence="22" id="KW-1185">Reference proteome</keyword>
<keyword evidence="4" id="KW-0479">Metal-binding</keyword>
<dbReference type="Pfam" id="PF14493">
    <property type="entry name" value="HTH_40"/>
    <property type="match status" value="1"/>
</dbReference>
<dbReference type="InterPro" id="IPR032284">
    <property type="entry name" value="RecQ_Zn-bd"/>
</dbReference>
<protein>
    <recommendedName>
        <fullName evidence="16">DNA helicase RecQ</fullName>
        <ecNumber evidence="16">5.6.2.4</ecNumber>
    </recommendedName>
</protein>
<evidence type="ECO:0000256" key="4">
    <source>
        <dbReference type="ARBA" id="ARBA00022723"/>
    </source>
</evidence>
<dbReference type="SMART" id="SM00487">
    <property type="entry name" value="DEXDc"/>
    <property type="match status" value="1"/>
</dbReference>
<dbReference type="Gene3D" id="1.10.150.80">
    <property type="entry name" value="HRDC domain"/>
    <property type="match status" value="2"/>
</dbReference>
<dbReference type="InterPro" id="IPR001650">
    <property type="entry name" value="Helicase_C-like"/>
</dbReference>
<evidence type="ECO:0000256" key="3">
    <source>
        <dbReference type="ARBA" id="ARBA00005446"/>
    </source>
</evidence>
<keyword evidence="14" id="KW-0413">Isomerase</keyword>
<keyword evidence="8 21" id="KW-0347">Helicase</keyword>
<comment type="similarity">
    <text evidence="3">Belongs to the helicase family. RecQ subfamily.</text>
</comment>
<evidence type="ECO:0000256" key="7">
    <source>
        <dbReference type="ARBA" id="ARBA00022801"/>
    </source>
</evidence>
<evidence type="ECO:0000256" key="8">
    <source>
        <dbReference type="ARBA" id="ARBA00022806"/>
    </source>
</evidence>
<evidence type="ECO:0000256" key="16">
    <source>
        <dbReference type="NCBIfam" id="TIGR01389"/>
    </source>
</evidence>
<dbReference type="InterPro" id="IPR002121">
    <property type="entry name" value="HRDC_dom"/>
</dbReference>
<dbReference type="RefSeq" id="WP_309556317.1">
    <property type="nucleotide sequence ID" value="NZ_JAVJAN010000016.1"/>
</dbReference>
<comment type="cofactor">
    <cofactor evidence="1">
        <name>Mg(2+)</name>
        <dbReference type="ChEBI" id="CHEBI:18420"/>
    </cofactor>
</comment>
<dbReference type="NCBIfam" id="TIGR01389">
    <property type="entry name" value="recQ"/>
    <property type="match status" value="1"/>
</dbReference>
<dbReference type="PROSITE" id="PS51194">
    <property type="entry name" value="HELICASE_CTER"/>
    <property type="match status" value="1"/>
</dbReference>
<feature type="domain" description="HRDC" evidence="18">
    <location>
        <begin position="613"/>
        <end position="693"/>
    </location>
</feature>
<evidence type="ECO:0000256" key="1">
    <source>
        <dbReference type="ARBA" id="ARBA00001946"/>
    </source>
</evidence>
<dbReference type="InterPro" id="IPR036390">
    <property type="entry name" value="WH_DNA-bd_sf"/>
</dbReference>
<dbReference type="PANTHER" id="PTHR13710">
    <property type="entry name" value="DNA HELICASE RECQ FAMILY MEMBER"/>
    <property type="match status" value="1"/>
</dbReference>
<dbReference type="InterPro" id="IPR036388">
    <property type="entry name" value="WH-like_DNA-bd_sf"/>
</dbReference>
<keyword evidence="9" id="KW-0862">Zinc</keyword>
<dbReference type="PROSITE" id="PS50967">
    <property type="entry name" value="HRDC"/>
    <property type="match status" value="2"/>
</dbReference>
<dbReference type="InterPro" id="IPR010997">
    <property type="entry name" value="HRDC-like_sf"/>
</dbReference>
<dbReference type="SUPFAM" id="SSF52540">
    <property type="entry name" value="P-loop containing nucleoside triphosphate hydrolases"/>
    <property type="match status" value="1"/>
</dbReference>
<dbReference type="GO" id="GO:0003678">
    <property type="term" value="F:DNA helicase activity"/>
    <property type="evidence" value="ECO:0007669"/>
    <property type="project" value="UniProtKB-EC"/>
</dbReference>
<evidence type="ECO:0000256" key="6">
    <source>
        <dbReference type="ARBA" id="ARBA00022763"/>
    </source>
</evidence>
<comment type="caution">
    <text evidence="21">The sequence shown here is derived from an EMBL/GenBank/DDBJ whole genome shotgun (WGS) entry which is preliminary data.</text>
</comment>
<dbReference type="Pfam" id="PF00271">
    <property type="entry name" value="Helicase_C"/>
    <property type="match status" value="1"/>
</dbReference>
<evidence type="ECO:0000256" key="13">
    <source>
        <dbReference type="ARBA" id="ARBA00023204"/>
    </source>
</evidence>
<gene>
    <name evidence="21" type="primary">recQ</name>
    <name evidence="21" type="ORF">RGC78_07215</name>
</gene>
<evidence type="ECO:0000256" key="11">
    <source>
        <dbReference type="ARBA" id="ARBA00023125"/>
    </source>
</evidence>
<keyword evidence="12" id="KW-0233">DNA recombination</keyword>
<keyword evidence="11" id="KW-0238">DNA-binding</keyword>
<dbReference type="NCBIfam" id="TIGR00614">
    <property type="entry name" value="recQ_fam"/>
    <property type="match status" value="1"/>
</dbReference>
<reference evidence="21 22" key="1">
    <citation type="submission" date="2023-09" db="EMBL/GenBank/DDBJ databases">
        <authorList>
            <person name="Zhai L."/>
        </authorList>
    </citation>
    <scope>NUCLEOTIDE SEQUENCE [LARGE SCALE GENOMIC DNA]</scope>
    <source>
        <strain evidence="21 22">5 N-1</strain>
    </source>
</reference>
<evidence type="ECO:0000259" key="18">
    <source>
        <dbReference type="PROSITE" id="PS50967"/>
    </source>
</evidence>
<organism evidence="21 22">
    <name type="scientific">Clostridium aquiflavi</name>
    <dbReference type="NCBI Taxonomy" id="3073603"/>
    <lineage>
        <taxon>Bacteria</taxon>
        <taxon>Bacillati</taxon>
        <taxon>Bacillota</taxon>
        <taxon>Clostridia</taxon>
        <taxon>Eubacteriales</taxon>
        <taxon>Clostridiaceae</taxon>
        <taxon>Clostridium</taxon>
    </lineage>
</organism>
<feature type="domain" description="HRDC" evidence="18">
    <location>
        <begin position="513"/>
        <end position="593"/>
    </location>
</feature>
<dbReference type="InterPro" id="IPR011545">
    <property type="entry name" value="DEAD/DEAH_box_helicase_dom"/>
</dbReference>
<dbReference type="InterPro" id="IPR027417">
    <property type="entry name" value="P-loop_NTPase"/>
</dbReference>
<dbReference type="Pfam" id="PF00270">
    <property type="entry name" value="DEAD"/>
    <property type="match status" value="1"/>
</dbReference>
<dbReference type="InterPro" id="IPR018982">
    <property type="entry name" value="RQC_domain"/>
</dbReference>
<evidence type="ECO:0000256" key="9">
    <source>
        <dbReference type="ARBA" id="ARBA00022833"/>
    </source>
</evidence>
<dbReference type="SUPFAM" id="SSF47819">
    <property type="entry name" value="HRDC-like"/>
    <property type="match status" value="2"/>
</dbReference>
<evidence type="ECO:0000256" key="5">
    <source>
        <dbReference type="ARBA" id="ARBA00022741"/>
    </source>
</evidence>